<sequence>MVGQSFLPGPALREYVKGYQLWHFTFPDANDLPFKPYAPRPEQTLIFCPRGVEQVTHAGSDKIIRRTRSFIMGQFTERTNRYMGSTDYVVLLVTFQPGVLYRITGIPYAELTNTFVDAEAVFSKEMRLVNERLNSTDDPLEMIRIVESFLCFLLRDIKRDMHPLDAVVNLLLERPENFKLLHLARESFLCTRQFERIFKERMGINPKLFSRIARAYKAYRIKYQHPELDWLGIALFCGYQDYQHLVKDFQDFAGVPPNLYLLEDSKAPERLLGVRDLSILKDVVFLPLNSTKSVSIL</sequence>
<dbReference type="Gene3D" id="1.10.10.60">
    <property type="entry name" value="Homeodomain-like"/>
    <property type="match status" value="1"/>
</dbReference>
<keyword evidence="3" id="KW-0804">Transcription</keyword>
<keyword evidence="6" id="KW-1185">Reference proteome</keyword>
<dbReference type="SMART" id="SM00342">
    <property type="entry name" value="HTH_ARAC"/>
    <property type="match status" value="1"/>
</dbReference>
<keyword evidence="1" id="KW-0805">Transcription regulation</keyword>
<evidence type="ECO:0000256" key="1">
    <source>
        <dbReference type="ARBA" id="ARBA00023015"/>
    </source>
</evidence>
<evidence type="ECO:0000259" key="4">
    <source>
        <dbReference type="PROSITE" id="PS01124"/>
    </source>
</evidence>
<gene>
    <name evidence="5" type="ORF">QTN47_17660</name>
</gene>
<reference evidence="5 6" key="1">
    <citation type="submission" date="2023-07" db="EMBL/GenBank/DDBJ databases">
        <authorList>
            <person name="Lian W.-H."/>
        </authorList>
    </citation>
    <scope>NUCLEOTIDE SEQUENCE [LARGE SCALE GENOMIC DNA]</scope>
    <source>
        <strain evidence="5 6">SYSU DXS3180</strain>
    </source>
</reference>
<dbReference type="InterPro" id="IPR046532">
    <property type="entry name" value="DUF6597"/>
</dbReference>
<protein>
    <submittedName>
        <fullName evidence="5">Helix-turn-helix domain-containing protein</fullName>
    </submittedName>
</protein>
<dbReference type="PANTHER" id="PTHR46796">
    <property type="entry name" value="HTH-TYPE TRANSCRIPTIONAL ACTIVATOR RHAS-RELATED"/>
    <property type="match status" value="1"/>
</dbReference>
<accession>A0ABV3ZIL5</accession>
<dbReference type="Proteomes" id="UP001560573">
    <property type="component" value="Unassembled WGS sequence"/>
</dbReference>
<evidence type="ECO:0000256" key="3">
    <source>
        <dbReference type="ARBA" id="ARBA00023163"/>
    </source>
</evidence>
<dbReference type="Pfam" id="PF20240">
    <property type="entry name" value="DUF6597"/>
    <property type="match status" value="1"/>
</dbReference>
<keyword evidence="2" id="KW-0238">DNA-binding</keyword>
<proteinExistence type="predicted"/>
<dbReference type="EMBL" id="JAULBC010000006">
    <property type="protein sequence ID" value="MEX6689340.1"/>
    <property type="molecule type" value="Genomic_DNA"/>
</dbReference>
<dbReference type="PROSITE" id="PS01124">
    <property type="entry name" value="HTH_ARAC_FAMILY_2"/>
    <property type="match status" value="1"/>
</dbReference>
<dbReference type="InterPro" id="IPR018060">
    <property type="entry name" value="HTH_AraC"/>
</dbReference>
<dbReference type="PANTHER" id="PTHR46796:SF13">
    <property type="entry name" value="HTH-TYPE TRANSCRIPTIONAL ACTIVATOR RHAS"/>
    <property type="match status" value="1"/>
</dbReference>
<name>A0ABV3ZIL5_9BACT</name>
<feature type="domain" description="HTH araC/xylS-type" evidence="4">
    <location>
        <begin position="165"/>
        <end position="263"/>
    </location>
</feature>
<organism evidence="5 6">
    <name type="scientific">Danxiaibacter flavus</name>
    <dbReference type="NCBI Taxonomy" id="3049108"/>
    <lineage>
        <taxon>Bacteria</taxon>
        <taxon>Pseudomonadati</taxon>
        <taxon>Bacteroidota</taxon>
        <taxon>Chitinophagia</taxon>
        <taxon>Chitinophagales</taxon>
        <taxon>Chitinophagaceae</taxon>
        <taxon>Danxiaibacter</taxon>
    </lineage>
</organism>
<evidence type="ECO:0000313" key="6">
    <source>
        <dbReference type="Proteomes" id="UP001560573"/>
    </source>
</evidence>
<evidence type="ECO:0000313" key="5">
    <source>
        <dbReference type="EMBL" id="MEX6689340.1"/>
    </source>
</evidence>
<comment type="caution">
    <text evidence="5">The sequence shown here is derived from an EMBL/GenBank/DDBJ whole genome shotgun (WGS) entry which is preliminary data.</text>
</comment>
<dbReference type="RefSeq" id="WP_369330747.1">
    <property type="nucleotide sequence ID" value="NZ_JAULBC010000006.1"/>
</dbReference>
<dbReference type="InterPro" id="IPR050204">
    <property type="entry name" value="AraC_XylS_family_regulators"/>
</dbReference>
<evidence type="ECO:0000256" key="2">
    <source>
        <dbReference type="ARBA" id="ARBA00023125"/>
    </source>
</evidence>